<proteinExistence type="predicted"/>
<name>A0A095WZN3_9GAMM</name>
<dbReference type="PATRIC" id="fig|1265313.6.peg.1277"/>
<keyword evidence="2" id="KW-0378">Hydrolase</keyword>
<dbReference type="PANTHER" id="PTHR43433:SF5">
    <property type="entry name" value="AB HYDROLASE-1 DOMAIN-CONTAINING PROTEIN"/>
    <property type="match status" value="1"/>
</dbReference>
<evidence type="ECO:0000313" key="2">
    <source>
        <dbReference type="EMBL" id="KGE04069.1"/>
    </source>
</evidence>
<dbReference type="PRINTS" id="PR00111">
    <property type="entry name" value="ABHYDROLASE"/>
</dbReference>
<comment type="caution">
    <text evidence="2">The sequence shown here is derived from an EMBL/GenBank/DDBJ whole genome shotgun (WGS) entry which is preliminary data.</text>
</comment>
<dbReference type="InterPro" id="IPR000073">
    <property type="entry name" value="AB_hydrolase_1"/>
</dbReference>
<dbReference type="InterPro" id="IPR050471">
    <property type="entry name" value="AB_hydrolase"/>
</dbReference>
<reference evidence="2 3" key="1">
    <citation type="journal article" date="2014" name="Genome Announc.">
        <title>Genome Sequence of Gammaproteobacterial Pseudohaliea rubra Type Strain DSM 19751, Isolated from Coastal Seawater of the Mediterranean Sea.</title>
        <authorList>
            <person name="Spring S."/>
            <person name="Fiebig A."/>
            <person name="Riedel T."/>
            <person name="Goker M."/>
            <person name="Klenk H.P."/>
        </authorList>
    </citation>
    <scope>NUCLEOTIDE SEQUENCE [LARGE SCALE GENOMIC DNA]</scope>
    <source>
        <strain evidence="2 3">DSM 19751</strain>
    </source>
</reference>
<dbReference type="AlphaFoldDB" id="A0A095WZN3"/>
<protein>
    <submittedName>
        <fullName evidence="2">Putative hydrolase</fullName>
    </submittedName>
</protein>
<dbReference type="Gene3D" id="3.40.50.1820">
    <property type="entry name" value="alpha/beta hydrolase"/>
    <property type="match status" value="1"/>
</dbReference>
<keyword evidence="3" id="KW-1185">Reference proteome</keyword>
<dbReference type="OrthoDB" id="9791366at2"/>
<dbReference type="EMBL" id="AUVB01000038">
    <property type="protein sequence ID" value="KGE04069.1"/>
    <property type="molecule type" value="Genomic_DNA"/>
</dbReference>
<accession>A0A095WZN3</accession>
<evidence type="ECO:0000259" key="1">
    <source>
        <dbReference type="Pfam" id="PF00561"/>
    </source>
</evidence>
<dbReference type="HOGENOM" id="CLU_020336_1_1_6"/>
<organism evidence="2 3">
    <name type="scientific">Pseudohaliea rubra DSM 19751</name>
    <dbReference type="NCBI Taxonomy" id="1265313"/>
    <lineage>
        <taxon>Bacteria</taxon>
        <taxon>Pseudomonadati</taxon>
        <taxon>Pseudomonadota</taxon>
        <taxon>Gammaproteobacteria</taxon>
        <taxon>Cellvibrionales</taxon>
        <taxon>Halieaceae</taxon>
        <taxon>Pseudohaliea</taxon>
    </lineage>
</organism>
<dbReference type="GO" id="GO:0016787">
    <property type="term" value="F:hydrolase activity"/>
    <property type="evidence" value="ECO:0007669"/>
    <property type="project" value="UniProtKB-KW"/>
</dbReference>
<sequence>MADYRDHWYDSADGLRLYARDYPGPAAGALPVLCMHGLSRNSADFAGLADHLATERRVIVAEQRGRGRSAWDPVPANYTPLTYVQDMFLLLDGLGLDRVALIGTSMGGLMSFLMAAQAPARFAGMVINDIGPEIDPVGLARIQRYVGKNPPVTSWDEAVAKTREINGAAFPDYSDDEWLAFTRNLYVEQDGVPVLVYDPAIAEGMVDPEETGAVPPDLWPVFDAAAAKPMLVVRGELSDILAADCVLRMAEHDPDLTAVEVPRVGHAPMLTEPEALGAIDAFLAGLP</sequence>
<dbReference type="Proteomes" id="UP000029640">
    <property type="component" value="Unassembled WGS sequence"/>
</dbReference>
<feature type="domain" description="AB hydrolase-1" evidence="1">
    <location>
        <begin position="31"/>
        <end position="162"/>
    </location>
</feature>
<evidence type="ECO:0000313" key="3">
    <source>
        <dbReference type="Proteomes" id="UP000029640"/>
    </source>
</evidence>
<dbReference type="PANTHER" id="PTHR43433">
    <property type="entry name" value="HYDROLASE, ALPHA/BETA FOLD FAMILY PROTEIN"/>
    <property type="match status" value="1"/>
</dbReference>
<dbReference type="SUPFAM" id="SSF53474">
    <property type="entry name" value="alpha/beta-Hydrolases"/>
    <property type="match status" value="1"/>
</dbReference>
<dbReference type="InterPro" id="IPR029058">
    <property type="entry name" value="AB_hydrolase_fold"/>
</dbReference>
<dbReference type="Pfam" id="PF00561">
    <property type="entry name" value="Abhydrolase_1"/>
    <property type="match status" value="1"/>
</dbReference>
<dbReference type="RefSeq" id="WP_035515550.1">
    <property type="nucleotide sequence ID" value="NZ_KN234756.1"/>
</dbReference>
<dbReference type="eggNOG" id="COG0596">
    <property type="taxonomic scope" value="Bacteria"/>
</dbReference>
<dbReference type="STRING" id="1265313.HRUBRA_01293"/>
<gene>
    <name evidence="2" type="ORF">HRUBRA_01293</name>
</gene>